<reference evidence="1" key="1">
    <citation type="submission" date="2014-09" db="EMBL/GenBank/DDBJ databases">
        <authorList>
            <person name="Magalhaes I.L.F."/>
            <person name="Oliveira U."/>
            <person name="Santos F.R."/>
            <person name="Vidigal T.H.D.A."/>
            <person name="Brescovit A.D."/>
            <person name="Santos A.J."/>
        </authorList>
    </citation>
    <scope>NUCLEOTIDE SEQUENCE</scope>
    <source>
        <tissue evidence="1">Shoot tissue taken approximately 20 cm above the soil surface</tissue>
    </source>
</reference>
<sequence length="10" mass="1153">MLFSLCHSCI</sequence>
<dbReference type="EMBL" id="GBRH01185631">
    <property type="protein sequence ID" value="JAE12265.1"/>
    <property type="molecule type" value="Transcribed_RNA"/>
</dbReference>
<protein>
    <submittedName>
        <fullName evidence="1">Uncharacterized protein</fullName>
    </submittedName>
</protein>
<organism evidence="1">
    <name type="scientific">Arundo donax</name>
    <name type="common">Giant reed</name>
    <name type="synonym">Donax arundinaceus</name>
    <dbReference type="NCBI Taxonomy" id="35708"/>
    <lineage>
        <taxon>Eukaryota</taxon>
        <taxon>Viridiplantae</taxon>
        <taxon>Streptophyta</taxon>
        <taxon>Embryophyta</taxon>
        <taxon>Tracheophyta</taxon>
        <taxon>Spermatophyta</taxon>
        <taxon>Magnoliopsida</taxon>
        <taxon>Liliopsida</taxon>
        <taxon>Poales</taxon>
        <taxon>Poaceae</taxon>
        <taxon>PACMAD clade</taxon>
        <taxon>Arundinoideae</taxon>
        <taxon>Arundineae</taxon>
        <taxon>Arundo</taxon>
    </lineage>
</organism>
<accession>A0A0A9FGV3</accession>
<proteinExistence type="predicted"/>
<name>A0A0A9FGV3_ARUDO</name>
<reference evidence="1" key="2">
    <citation type="journal article" date="2015" name="Data Brief">
        <title>Shoot transcriptome of the giant reed, Arundo donax.</title>
        <authorList>
            <person name="Barrero R.A."/>
            <person name="Guerrero F.D."/>
            <person name="Moolhuijzen P."/>
            <person name="Goolsby J.A."/>
            <person name="Tidwell J."/>
            <person name="Bellgard S.E."/>
            <person name="Bellgard M.I."/>
        </authorList>
    </citation>
    <scope>NUCLEOTIDE SEQUENCE</scope>
    <source>
        <tissue evidence="1">Shoot tissue taken approximately 20 cm above the soil surface</tissue>
    </source>
</reference>
<evidence type="ECO:0000313" key="1">
    <source>
        <dbReference type="EMBL" id="JAE12265.1"/>
    </source>
</evidence>